<organism evidence="7 8">
    <name type="scientific">Sandaracinus amylolyticus</name>
    <dbReference type="NCBI Taxonomy" id="927083"/>
    <lineage>
        <taxon>Bacteria</taxon>
        <taxon>Pseudomonadati</taxon>
        <taxon>Myxococcota</taxon>
        <taxon>Polyangia</taxon>
        <taxon>Polyangiales</taxon>
        <taxon>Sandaracinaceae</taxon>
        <taxon>Sandaracinus</taxon>
    </lineage>
</organism>
<dbReference type="EC" id="2.5.1.25" evidence="1"/>
<sequence>MTERPMRSRRIPRCTTCGLPDALCFCAELPPPLEVATRVVLVVHRKEVLKPTNTGRLAVRLLEGASLVVRGDRDAERAPLALEGRRRVLFPAPEARVLDASDRGCTLIVPDGSWAQARKVLRRDPLAEGAEPVVLPPSDASRYGLRRNPREGGLCTIEAIARALGVVESPQIEARLLEVLDTFVARHRDVRRPPAPRR</sequence>
<evidence type="ECO:0000256" key="1">
    <source>
        <dbReference type="ARBA" id="ARBA00012386"/>
    </source>
</evidence>
<dbReference type="InterPro" id="IPR005636">
    <property type="entry name" value="DTW"/>
</dbReference>
<dbReference type="SMART" id="SM01144">
    <property type="entry name" value="DTW"/>
    <property type="match status" value="1"/>
</dbReference>
<dbReference type="Proteomes" id="UP000034883">
    <property type="component" value="Chromosome"/>
</dbReference>
<dbReference type="PANTHER" id="PTHR21392:SF0">
    <property type="entry name" value="TRNA-URIDINE AMINOCARBOXYPROPYLTRANSFERASE 2"/>
    <property type="match status" value="1"/>
</dbReference>
<evidence type="ECO:0000256" key="5">
    <source>
        <dbReference type="ARBA" id="ARBA00034489"/>
    </source>
</evidence>
<dbReference type="GO" id="GO:0008033">
    <property type="term" value="P:tRNA processing"/>
    <property type="evidence" value="ECO:0007669"/>
    <property type="project" value="UniProtKB-KW"/>
</dbReference>
<gene>
    <name evidence="7" type="ORF">DB32_007090</name>
</gene>
<dbReference type="PANTHER" id="PTHR21392">
    <property type="entry name" value="TRNA-URIDINE AMINOCARBOXYPROPYLTRANSFERASE 2"/>
    <property type="match status" value="1"/>
</dbReference>
<keyword evidence="4" id="KW-0819">tRNA processing</keyword>
<keyword evidence="2" id="KW-0808">Transferase</keyword>
<evidence type="ECO:0000256" key="2">
    <source>
        <dbReference type="ARBA" id="ARBA00022679"/>
    </source>
</evidence>
<keyword evidence="3" id="KW-0949">S-adenosyl-L-methionine</keyword>
<evidence type="ECO:0000313" key="8">
    <source>
        <dbReference type="Proteomes" id="UP000034883"/>
    </source>
</evidence>
<keyword evidence="8" id="KW-1185">Reference proteome</keyword>
<proteinExistence type="inferred from homology"/>
<dbReference type="STRING" id="927083.DB32_007090"/>
<evidence type="ECO:0000256" key="3">
    <source>
        <dbReference type="ARBA" id="ARBA00022691"/>
    </source>
</evidence>
<reference evidence="7 8" key="1">
    <citation type="submission" date="2015-03" db="EMBL/GenBank/DDBJ databases">
        <title>Genome assembly of Sandaracinus amylolyticus DSM 53668.</title>
        <authorList>
            <person name="Sharma G."/>
            <person name="Subramanian S."/>
        </authorList>
    </citation>
    <scope>NUCLEOTIDE SEQUENCE [LARGE SCALE GENOMIC DNA]</scope>
    <source>
        <strain evidence="7 8">DSM 53668</strain>
    </source>
</reference>
<feature type="domain" description="DTW" evidence="6">
    <location>
        <begin position="10"/>
        <end position="192"/>
    </location>
</feature>
<dbReference type="GO" id="GO:0016432">
    <property type="term" value="F:tRNA-uridine aminocarboxypropyltransferase activity"/>
    <property type="evidence" value="ECO:0007669"/>
    <property type="project" value="UniProtKB-EC"/>
</dbReference>
<evidence type="ECO:0000259" key="6">
    <source>
        <dbReference type="SMART" id="SM01144"/>
    </source>
</evidence>
<dbReference type="InterPro" id="IPR039262">
    <property type="entry name" value="DTWD2/TAPT"/>
</dbReference>
<protein>
    <recommendedName>
        <fullName evidence="1">tRNA-uridine aminocarboxypropyltransferase</fullName>
        <ecNumber evidence="1">2.5.1.25</ecNumber>
    </recommendedName>
</protein>
<evidence type="ECO:0000313" key="7">
    <source>
        <dbReference type="EMBL" id="AKF09941.1"/>
    </source>
</evidence>
<dbReference type="Pfam" id="PF03942">
    <property type="entry name" value="DTW"/>
    <property type="match status" value="1"/>
</dbReference>
<dbReference type="RefSeq" id="WP_157069736.1">
    <property type="nucleotide sequence ID" value="NZ_CP011125.1"/>
</dbReference>
<evidence type="ECO:0000256" key="4">
    <source>
        <dbReference type="ARBA" id="ARBA00022694"/>
    </source>
</evidence>
<accession>A0A0F6YN31</accession>
<dbReference type="KEGG" id="samy:DB32_007090"/>
<name>A0A0F6YN31_9BACT</name>
<comment type="similarity">
    <text evidence="5">Belongs to the TDD superfamily. DTWD2 family.</text>
</comment>
<dbReference type="EMBL" id="CP011125">
    <property type="protein sequence ID" value="AKF09941.1"/>
    <property type="molecule type" value="Genomic_DNA"/>
</dbReference>
<dbReference type="OrthoDB" id="268835at2"/>
<dbReference type="AlphaFoldDB" id="A0A0F6YN31"/>